<evidence type="ECO:0000256" key="4">
    <source>
        <dbReference type="ARBA" id="ARBA00022989"/>
    </source>
</evidence>
<feature type="domain" description="CNNM transmembrane" evidence="10">
    <location>
        <begin position="1"/>
        <end position="185"/>
    </location>
</feature>
<evidence type="ECO:0000256" key="7">
    <source>
        <dbReference type="PROSITE-ProRule" id="PRU00703"/>
    </source>
</evidence>
<dbReference type="InterPro" id="IPR005170">
    <property type="entry name" value="Transptr-assoc_dom"/>
</dbReference>
<dbReference type="SMART" id="SM01091">
    <property type="entry name" value="CorC_HlyC"/>
    <property type="match status" value="1"/>
</dbReference>
<dbReference type="PROSITE" id="PS51371">
    <property type="entry name" value="CBS"/>
    <property type="match status" value="2"/>
</dbReference>
<sequence length="417" mass="45965">MLSIETNIILMAILLFLSGFFSGTETALVSLDRVAVRQLVKKGSKSAKIIEEFQANPQKMLSAILIGNNLVNIAATAVATALALQVFESNAIGIAVGIMAFLILVFGEITPKSIAVRNAQAIALIVARPVKWLSIALSPIIWFLTGMTKLVTRVIGSPEIESLTEQDIKTMVTLGAEAGAIHENEKLMINRIFKFNDVSAEDVMTPRSEMIAVEESLTLQDLSKMLAETPYSKLPVYKKKLENIVGVFYVKDAWEYLAAGKTDTVVNTIMRPAAFTPKTKKIDRLLAEFQQTHNNMAIVVDDYGGVIGVVTLEDLLEEIVGEIIDESELEAITQVDENTLEVDGKTPLGEINRILKTKWKGDEFHTVSGFMIEKLDRLPKQNEEIAIGNYCLKAVKVNQPKIQRIKIYKKANSGKGK</sequence>
<comment type="subcellular location">
    <subcellularLocation>
        <location evidence="1">Membrane</location>
        <topology evidence="1">Multi-pass membrane protein</topology>
    </subcellularLocation>
</comment>
<dbReference type="InterPro" id="IPR044751">
    <property type="entry name" value="Ion_transp-like_CBS"/>
</dbReference>
<dbReference type="InterPro" id="IPR016169">
    <property type="entry name" value="FAD-bd_PCMH_sub2"/>
</dbReference>
<evidence type="ECO:0000256" key="3">
    <source>
        <dbReference type="ARBA" id="ARBA00022737"/>
    </source>
</evidence>
<proteinExistence type="predicted"/>
<dbReference type="AlphaFoldDB" id="A0A938YWJ4"/>
<dbReference type="Proteomes" id="UP000809243">
    <property type="component" value="Unassembled WGS sequence"/>
</dbReference>
<dbReference type="PROSITE" id="PS51846">
    <property type="entry name" value="CNNM"/>
    <property type="match status" value="1"/>
</dbReference>
<feature type="transmembrane region" description="Helical" evidence="8">
    <location>
        <begin position="6"/>
        <end position="31"/>
    </location>
</feature>
<evidence type="ECO:0000256" key="8">
    <source>
        <dbReference type="SAM" id="Phobius"/>
    </source>
</evidence>
<dbReference type="PANTHER" id="PTHR22777:SF17">
    <property type="entry name" value="UPF0053 PROTEIN SLL0260"/>
    <property type="match status" value="1"/>
</dbReference>
<dbReference type="Pfam" id="PF01595">
    <property type="entry name" value="CNNM"/>
    <property type="match status" value="1"/>
</dbReference>
<name>A0A938YWJ4_9ARCH</name>
<dbReference type="Gene3D" id="3.30.465.10">
    <property type="match status" value="1"/>
</dbReference>
<organism evidence="11 12">
    <name type="scientific">Candidatus Iainarchaeum sp</name>
    <dbReference type="NCBI Taxonomy" id="3101447"/>
    <lineage>
        <taxon>Archaea</taxon>
        <taxon>Candidatus Iainarchaeota</taxon>
        <taxon>Candidatus Iainarchaeia</taxon>
        <taxon>Candidatus Iainarchaeales</taxon>
        <taxon>Candidatus Iainarchaeaceae</taxon>
        <taxon>Candidatus Iainarchaeum</taxon>
    </lineage>
</organism>
<dbReference type="Pfam" id="PF00571">
    <property type="entry name" value="CBS"/>
    <property type="match status" value="2"/>
</dbReference>
<evidence type="ECO:0000259" key="10">
    <source>
        <dbReference type="PROSITE" id="PS51846"/>
    </source>
</evidence>
<evidence type="ECO:0000256" key="2">
    <source>
        <dbReference type="ARBA" id="ARBA00022692"/>
    </source>
</evidence>
<dbReference type="CDD" id="cd04590">
    <property type="entry name" value="CBS_pair_CorC_HlyC_assoc"/>
    <property type="match status" value="1"/>
</dbReference>
<keyword evidence="3" id="KW-0677">Repeat</keyword>
<keyword evidence="5 7" id="KW-0129">CBS domain</keyword>
<dbReference type="GO" id="GO:0050660">
    <property type="term" value="F:flavin adenine dinucleotide binding"/>
    <property type="evidence" value="ECO:0007669"/>
    <property type="project" value="InterPro"/>
</dbReference>
<evidence type="ECO:0000256" key="5">
    <source>
        <dbReference type="ARBA" id="ARBA00023122"/>
    </source>
</evidence>
<comment type="caution">
    <text evidence="11">The sequence shown here is derived from an EMBL/GenBank/DDBJ whole genome shotgun (WGS) entry which is preliminary data.</text>
</comment>
<gene>
    <name evidence="11" type="ORF">JW744_01590</name>
</gene>
<evidence type="ECO:0000313" key="11">
    <source>
        <dbReference type="EMBL" id="MBN2067140.1"/>
    </source>
</evidence>
<keyword evidence="6 8" id="KW-0472">Membrane</keyword>
<dbReference type="GO" id="GO:0005886">
    <property type="term" value="C:plasma membrane"/>
    <property type="evidence" value="ECO:0007669"/>
    <property type="project" value="TreeGrafter"/>
</dbReference>
<reference evidence="11" key="1">
    <citation type="submission" date="2021-01" db="EMBL/GenBank/DDBJ databases">
        <title>Active Sulfur Cycling in an Early Earth Analoge.</title>
        <authorList>
            <person name="Hahn C.R."/>
            <person name="Youssef N.H."/>
            <person name="Elshahed M."/>
        </authorList>
    </citation>
    <scope>NUCLEOTIDE SEQUENCE</scope>
    <source>
        <strain evidence="11">Zod_Metabat.1151</strain>
    </source>
</reference>
<dbReference type="SUPFAM" id="SSF56176">
    <property type="entry name" value="FAD-binding/transporter-associated domain-like"/>
    <property type="match status" value="1"/>
</dbReference>
<feature type="transmembrane region" description="Helical" evidence="8">
    <location>
        <begin position="121"/>
        <end position="144"/>
    </location>
</feature>
<protein>
    <submittedName>
        <fullName evidence="11">HlyC/CorC family transporter</fullName>
    </submittedName>
</protein>
<dbReference type="Gene3D" id="3.10.580.10">
    <property type="entry name" value="CBS-domain"/>
    <property type="match status" value="1"/>
</dbReference>
<dbReference type="InterPro" id="IPR046342">
    <property type="entry name" value="CBS_dom_sf"/>
</dbReference>
<evidence type="ECO:0000256" key="1">
    <source>
        <dbReference type="ARBA" id="ARBA00004141"/>
    </source>
</evidence>
<dbReference type="FunFam" id="3.10.580.10:FF:000002">
    <property type="entry name" value="Magnesium/cobalt efflux protein CorC"/>
    <property type="match status" value="1"/>
</dbReference>
<dbReference type="InterPro" id="IPR002550">
    <property type="entry name" value="CNNM"/>
</dbReference>
<dbReference type="SUPFAM" id="SSF54631">
    <property type="entry name" value="CBS-domain pair"/>
    <property type="match status" value="1"/>
</dbReference>
<accession>A0A938YWJ4</accession>
<evidence type="ECO:0000259" key="9">
    <source>
        <dbReference type="PROSITE" id="PS51371"/>
    </source>
</evidence>
<evidence type="ECO:0000313" key="12">
    <source>
        <dbReference type="Proteomes" id="UP000809243"/>
    </source>
</evidence>
<keyword evidence="2 8" id="KW-0812">Transmembrane</keyword>
<dbReference type="PANTHER" id="PTHR22777">
    <property type="entry name" value="HEMOLYSIN-RELATED"/>
    <property type="match status" value="1"/>
</dbReference>
<feature type="transmembrane region" description="Helical" evidence="8">
    <location>
        <begin position="63"/>
        <end position="84"/>
    </location>
</feature>
<dbReference type="InterPro" id="IPR036318">
    <property type="entry name" value="FAD-bd_PCMH-like_sf"/>
</dbReference>
<dbReference type="Pfam" id="PF03471">
    <property type="entry name" value="CorC_HlyC"/>
    <property type="match status" value="1"/>
</dbReference>
<feature type="domain" description="CBS" evidence="9">
    <location>
        <begin position="266"/>
        <end position="326"/>
    </location>
</feature>
<feature type="transmembrane region" description="Helical" evidence="8">
    <location>
        <begin position="90"/>
        <end position="109"/>
    </location>
</feature>
<evidence type="ECO:0000256" key="6">
    <source>
        <dbReference type="ARBA" id="ARBA00023136"/>
    </source>
</evidence>
<dbReference type="InterPro" id="IPR000644">
    <property type="entry name" value="CBS_dom"/>
</dbReference>
<keyword evidence="4 8" id="KW-1133">Transmembrane helix</keyword>
<feature type="domain" description="CBS" evidence="9">
    <location>
        <begin position="204"/>
        <end position="264"/>
    </location>
</feature>
<dbReference type="EMBL" id="JAFGDB010000027">
    <property type="protein sequence ID" value="MBN2067140.1"/>
    <property type="molecule type" value="Genomic_DNA"/>
</dbReference>